<dbReference type="EMBL" id="GGEC01075787">
    <property type="protein sequence ID" value="MBX56271.1"/>
    <property type="molecule type" value="Transcribed_RNA"/>
</dbReference>
<evidence type="ECO:0000313" key="1">
    <source>
        <dbReference type="EMBL" id="MBX56271.1"/>
    </source>
</evidence>
<name>A0A2P2PNM9_RHIMU</name>
<protein>
    <submittedName>
        <fullName evidence="1">Uncharacterized protein</fullName>
    </submittedName>
</protein>
<organism evidence="1">
    <name type="scientific">Rhizophora mucronata</name>
    <name type="common">Asiatic mangrove</name>
    <dbReference type="NCBI Taxonomy" id="61149"/>
    <lineage>
        <taxon>Eukaryota</taxon>
        <taxon>Viridiplantae</taxon>
        <taxon>Streptophyta</taxon>
        <taxon>Embryophyta</taxon>
        <taxon>Tracheophyta</taxon>
        <taxon>Spermatophyta</taxon>
        <taxon>Magnoliopsida</taxon>
        <taxon>eudicotyledons</taxon>
        <taxon>Gunneridae</taxon>
        <taxon>Pentapetalae</taxon>
        <taxon>rosids</taxon>
        <taxon>fabids</taxon>
        <taxon>Malpighiales</taxon>
        <taxon>Rhizophoraceae</taxon>
        <taxon>Rhizophora</taxon>
    </lineage>
</organism>
<proteinExistence type="predicted"/>
<sequence length="37" mass="4462">MSWKFFTSFYAAGIFMLLFSSSFHRLMQVAYSVAFRW</sequence>
<reference evidence="1" key="1">
    <citation type="submission" date="2018-02" db="EMBL/GenBank/DDBJ databases">
        <title>Rhizophora mucronata_Transcriptome.</title>
        <authorList>
            <person name="Meera S.P."/>
            <person name="Sreeshan A."/>
            <person name="Augustine A."/>
        </authorList>
    </citation>
    <scope>NUCLEOTIDE SEQUENCE</scope>
    <source>
        <tissue evidence="1">Leaf</tissue>
    </source>
</reference>
<accession>A0A2P2PNM9</accession>
<dbReference type="AlphaFoldDB" id="A0A2P2PNM9"/>